<protein>
    <recommendedName>
        <fullName evidence="3">DUF2280 domain-containing protein</fullName>
    </recommendedName>
</protein>
<dbReference type="AlphaFoldDB" id="A0A1E5XH45"/>
<evidence type="ECO:0008006" key="3">
    <source>
        <dbReference type="Google" id="ProtNLM"/>
    </source>
</evidence>
<dbReference type="OrthoDB" id="9813753at2"/>
<keyword evidence="2" id="KW-1185">Reference proteome</keyword>
<reference evidence="1 2" key="1">
    <citation type="journal article" date="2015" name="Genome Announc.">
        <title>Genome Assemblies of Three Soil-Associated Devosia species: D. insulae, D. limi, and D. soli.</title>
        <authorList>
            <person name="Hassan Y.I."/>
            <person name="Lepp D."/>
            <person name="Zhou T."/>
        </authorList>
    </citation>
    <scope>NUCLEOTIDE SEQUENCE [LARGE SCALE GENOMIC DNA]</scope>
    <source>
        <strain evidence="1 2">DS-56</strain>
    </source>
</reference>
<sequence length="153" mass="16909">MAKGKLTDEVQTFVVTSLAMFDTPMTVADAVKKEFGIEITRQAVECYDPTEKAGAKLAEKWKALFEEARKAFVEDTADIAISHRAVRLRALHRMSEKAEGMNLQFAAALLRQAAEEMGGTYTNRREFTGKDGKDLPTPVSPVTIFQLPDNGRG</sequence>
<dbReference type="InterPro" id="IPR018738">
    <property type="entry name" value="DUF2280"/>
</dbReference>
<dbReference type="Proteomes" id="UP000095463">
    <property type="component" value="Unassembled WGS sequence"/>
</dbReference>
<accession>A0A1E5XH45</accession>
<comment type="caution">
    <text evidence="1">The sequence shown here is derived from an EMBL/GenBank/DDBJ whole genome shotgun (WGS) entry which is preliminary data.</text>
</comment>
<organism evidence="1 2">
    <name type="scientific">Devosia insulae DS-56</name>
    <dbReference type="NCBI Taxonomy" id="1116389"/>
    <lineage>
        <taxon>Bacteria</taxon>
        <taxon>Pseudomonadati</taxon>
        <taxon>Pseudomonadota</taxon>
        <taxon>Alphaproteobacteria</taxon>
        <taxon>Hyphomicrobiales</taxon>
        <taxon>Devosiaceae</taxon>
        <taxon>Devosia</taxon>
    </lineage>
</organism>
<dbReference type="RefSeq" id="WP_069912751.1">
    <property type="nucleotide sequence ID" value="NZ_LAJE02000409.1"/>
</dbReference>
<proteinExistence type="predicted"/>
<dbReference type="Pfam" id="PF10045">
    <property type="entry name" value="DUF2280"/>
    <property type="match status" value="1"/>
</dbReference>
<gene>
    <name evidence="1" type="ORF">VW23_007200</name>
</gene>
<dbReference type="EMBL" id="LAJE02000409">
    <property type="protein sequence ID" value="OEO27917.1"/>
    <property type="molecule type" value="Genomic_DNA"/>
</dbReference>
<evidence type="ECO:0000313" key="1">
    <source>
        <dbReference type="EMBL" id="OEO27917.1"/>
    </source>
</evidence>
<evidence type="ECO:0000313" key="2">
    <source>
        <dbReference type="Proteomes" id="UP000095463"/>
    </source>
</evidence>
<name>A0A1E5XH45_9HYPH</name>